<dbReference type="Proteomes" id="UP001732700">
    <property type="component" value="Chromosome 6C"/>
</dbReference>
<reference evidence="1" key="2">
    <citation type="submission" date="2025-09" db="UniProtKB">
        <authorList>
            <consortium name="EnsemblPlants"/>
        </authorList>
    </citation>
    <scope>IDENTIFICATION</scope>
</reference>
<reference evidence="1" key="1">
    <citation type="submission" date="2021-05" db="EMBL/GenBank/DDBJ databases">
        <authorList>
            <person name="Scholz U."/>
            <person name="Mascher M."/>
            <person name="Fiebig A."/>
        </authorList>
    </citation>
    <scope>NUCLEOTIDE SEQUENCE [LARGE SCALE GENOMIC DNA]</scope>
</reference>
<name>A0ACD5Z974_AVESA</name>
<protein>
    <submittedName>
        <fullName evidence="1">Uncharacterized protein</fullName>
    </submittedName>
</protein>
<accession>A0ACD5Z974</accession>
<sequence>MDAYKDKGNDKVHLRDWSSQEALRTYKRRRQAETEPEPKHVAVPEEQVTDTFWKSRDIGWKHGIMIDENRQHWKCMYCHLTRYGGGVSRLKRHLAGDLDVKMCPKVPADVAEKIREHLHKKRERRKKRAAQNAGDSVARSFSDDTKAEKDPLPADLEVPTRVDACVLEQVTNQTNESHQEPTIPWPPFLLRGARDIGWEHAVDLDGNKKRWQCKWCDLCRSGGVTTLKAHLTDSSCPKIPIEMSKQVLNFIEEKRAARQLFNKDPWPAYKKIDWVSGFCSESEKEGTVPCKNDRQPSNNAMHMITLEKCTIDELTAQSNQCGAEHSVQLAENYEQSMRSSIQTEEQSSMEHDSHHVLNNEHKNVEKNTRNSQNKEKLKLECHNSIQGGVITLKAHSESSCPEVPMEMSKNVSNFVEEKRKEPNLFISDASPPCKKIDRVSASPLAFEEKGSLPCQNDIRASNNALHTQTSEMCAIDAVWEHPLNTRFNLRKHIVIIDEISKHWRCRYCGMDGHGKTTRLHYHLAGMFRHPKCPSVPKEVFAKAKHHIPIKRKPRMKTAAKQAPPESQILVQSSVMLHNNDPVFGNTPQLPMNDLSSEPNMEGPHERLCSNTNKSEMQTGRSDCWNNWRYVLNGLMHLPGVQEGAGIQSCIRDVLLYGCAEFGSVRDKVEVDSDRGVSSNVHTAECKNVLVDVLRSENFALLCNVLRKTVHQDDQRTRYFNFGMIDSRMRNGEYGCAPEMFKDDLKLLWEDLKLAGQDIIDLANSLSSLTEASYTNQVGRQRGLGDSEDERKGGVAASSEPKKLSESGTSVPLTSQELQQLDQPDPADVYDVQKGSACDQRGKETRGVSTLTCKGCMLVCHIPCSEPPAPSMSTESWYCKSCSSSTCNESTECRIDLAHYEPNFLHGNCVLCKRLEVRWPPECKATVHKQTPVGESRATVPFSSIESTEGQELSTIIDPSCKICGTPEEDGKRFLICGHGHCPYKYYHICCLKSKQIASDVQQDKPCWYCPSCLCRVCLRDGDNDLTILCDGCDEAYHLYCITPRRTLVPKGKWYCSSCSVERAKAGMRRYEKKMLKHHFKDDAAWLQRRNFAAVDLLLSAAEKLSEDEQQVTPTDQ</sequence>
<dbReference type="EnsemblPlants" id="AVESA.00010b.r2.6CG1108610.1">
    <property type="protein sequence ID" value="AVESA.00010b.r2.6CG1108610.1.CDS"/>
    <property type="gene ID" value="AVESA.00010b.r2.6CG1108610"/>
</dbReference>
<keyword evidence="2" id="KW-1185">Reference proteome</keyword>
<evidence type="ECO:0000313" key="1">
    <source>
        <dbReference type="EnsemblPlants" id="AVESA.00010b.r2.6CG1108610.1.CDS"/>
    </source>
</evidence>
<evidence type="ECO:0000313" key="2">
    <source>
        <dbReference type="Proteomes" id="UP001732700"/>
    </source>
</evidence>
<proteinExistence type="predicted"/>
<organism evidence="1 2">
    <name type="scientific">Avena sativa</name>
    <name type="common">Oat</name>
    <dbReference type="NCBI Taxonomy" id="4498"/>
    <lineage>
        <taxon>Eukaryota</taxon>
        <taxon>Viridiplantae</taxon>
        <taxon>Streptophyta</taxon>
        <taxon>Embryophyta</taxon>
        <taxon>Tracheophyta</taxon>
        <taxon>Spermatophyta</taxon>
        <taxon>Magnoliopsida</taxon>
        <taxon>Liliopsida</taxon>
        <taxon>Poales</taxon>
        <taxon>Poaceae</taxon>
        <taxon>BOP clade</taxon>
        <taxon>Pooideae</taxon>
        <taxon>Poodae</taxon>
        <taxon>Poeae</taxon>
        <taxon>Poeae Chloroplast Group 1 (Aveneae type)</taxon>
        <taxon>Aveninae</taxon>
        <taxon>Avena</taxon>
    </lineage>
</organism>